<dbReference type="EMBL" id="KN741564">
    <property type="protein sequence ID" value="KIH53298.1"/>
    <property type="molecule type" value="Genomic_DNA"/>
</dbReference>
<keyword evidence="3" id="KW-0964">Secreted</keyword>
<organism evidence="6 7">
    <name type="scientific">Ancylostoma duodenale</name>
    <dbReference type="NCBI Taxonomy" id="51022"/>
    <lineage>
        <taxon>Eukaryota</taxon>
        <taxon>Metazoa</taxon>
        <taxon>Ecdysozoa</taxon>
        <taxon>Nematoda</taxon>
        <taxon>Chromadorea</taxon>
        <taxon>Rhabditida</taxon>
        <taxon>Rhabditina</taxon>
        <taxon>Rhabditomorpha</taxon>
        <taxon>Strongyloidea</taxon>
        <taxon>Ancylostomatidae</taxon>
        <taxon>Ancylostomatinae</taxon>
        <taxon>Ancylostoma</taxon>
    </lineage>
</organism>
<sequence>MRYFLLCALFGYAAAIEMFGRDQSSAVRGRLMCDGRPAVGVKVKLWDVDRSKKFIFADLFTCMSFLKKS</sequence>
<comment type="subcellular location">
    <subcellularLocation>
        <location evidence="1">Secreted</location>
    </subcellularLocation>
</comment>
<evidence type="ECO:0000256" key="4">
    <source>
        <dbReference type="ARBA" id="ARBA00022729"/>
    </source>
</evidence>
<dbReference type="InterPro" id="IPR001534">
    <property type="entry name" value="Transthyretin-like"/>
</dbReference>
<gene>
    <name evidence="6" type="ORF">ANCDUO_16577</name>
</gene>
<dbReference type="GO" id="GO:0005576">
    <property type="term" value="C:extracellular region"/>
    <property type="evidence" value="ECO:0007669"/>
    <property type="project" value="UniProtKB-SubCell"/>
</dbReference>
<dbReference type="Gene3D" id="2.60.40.3330">
    <property type="match status" value="1"/>
</dbReference>
<evidence type="ECO:0000256" key="2">
    <source>
        <dbReference type="ARBA" id="ARBA00010112"/>
    </source>
</evidence>
<feature type="signal peptide" evidence="5">
    <location>
        <begin position="1"/>
        <end position="15"/>
    </location>
</feature>
<feature type="chain" id="PRO_5012362033" description="Transthyretin-like family protein" evidence="5">
    <location>
        <begin position="16"/>
        <end position="69"/>
    </location>
</feature>
<dbReference type="AlphaFoldDB" id="A0A0C2CAG9"/>
<dbReference type="Proteomes" id="UP000054047">
    <property type="component" value="Unassembled WGS sequence"/>
</dbReference>
<reference evidence="6 7" key="1">
    <citation type="submission" date="2013-12" db="EMBL/GenBank/DDBJ databases">
        <title>Draft genome of the parsitic nematode Ancylostoma duodenale.</title>
        <authorList>
            <person name="Mitreva M."/>
        </authorList>
    </citation>
    <scope>NUCLEOTIDE SEQUENCE [LARGE SCALE GENOMIC DNA]</scope>
    <source>
        <strain evidence="6 7">Zhejiang</strain>
    </source>
</reference>
<evidence type="ECO:0000313" key="7">
    <source>
        <dbReference type="Proteomes" id="UP000054047"/>
    </source>
</evidence>
<dbReference type="Pfam" id="PF01060">
    <property type="entry name" value="TTR-52"/>
    <property type="match status" value="1"/>
</dbReference>
<dbReference type="InterPro" id="IPR038479">
    <property type="entry name" value="Transthyretin-like_sf"/>
</dbReference>
<evidence type="ECO:0000256" key="3">
    <source>
        <dbReference type="ARBA" id="ARBA00022525"/>
    </source>
</evidence>
<dbReference type="OrthoDB" id="5849824at2759"/>
<name>A0A0C2CAG9_9BILA</name>
<proteinExistence type="inferred from homology"/>
<comment type="similarity">
    <text evidence="2">Belongs to the nematode transthyretin-like family.</text>
</comment>
<keyword evidence="7" id="KW-1185">Reference proteome</keyword>
<dbReference type="GO" id="GO:0009986">
    <property type="term" value="C:cell surface"/>
    <property type="evidence" value="ECO:0007669"/>
    <property type="project" value="InterPro"/>
</dbReference>
<evidence type="ECO:0000256" key="1">
    <source>
        <dbReference type="ARBA" id="ARBA00004613"/>
    </source>
</evidence>
<protein>
    <recommendedName>
        <fullName evidence="8">Transthyretin-like family protein</fullName>
    </recommendedName>
</protein>
<keyword evidence="4 5" id="KW-0732">Signal</keyword>
<evidence type="ECO:0000313" key="6">
    <source>
        <dbReference type="EMBL" id="KIH53298.1"/>
    </source>
</evidence>
<feature type="non-terminal residue" evidence="6">
    <location>
        <position position="1"/>
    </location>
</feature>
<evidence type="ECO:0000256" key="5">
    <source>
        <dbReference type="SAM" id="SignalP"/>
    </source>
</evidence>
<evidence type="ECO:0008006" key="8">
    <source>
        <dbReference type="Google" id="ProtNLM"/>
    </source>
</evidence>
<accession>A0A0C2CAG9</accession>